<proteinExistence type="predicted"/>
<name>A0ABN8HTW8_9NEOP</name>
<sequence>MSPRDRTARIETFTFAGEAPRPPGEHRCAYFRGACRRGRTPLLFLQRVFDKAKATVHCCTGAHAESTMTI</sequence>
<protein>
    <submittedName>
        <fullName evidence="1">Uncharacterized protein</fullName>
    </submittedName>
</protein>
<dbReference type="EMBL" id="OW152825">
    <property type="protein sequence ID" value="CAH2041281.1"/>
    <property type="molecule type" value="Genomic_DNA"/>
</dbReference>
<evidence type="ECO:0000313" key="2">
    <source>
        <dbReference type="Proteomes" id="UP000837857"/>
    </source>
</evidence>
<gene>
    <name evidence="1" type="ORF">IPOD504_LOCUS3052</name>
</gene>
<accession>A0ABN8HTW8</accession>
<organism evidence="1 2">
    <name type="scientific">Iphiclides podalirius</name>
    <name type="common">scarce swallowtail</name>
    <dbReference type="NCBI Taxonomy" id="110791"/>
    <lineage>
        <taxon>Eukaryota</taxon>
        <taxon>Metazoa</taxon>
        <taxon>Ecdysozoa</taxon>
        <taxon>Arthropoda</taxon>
        <taxon>Hexapoda</taxon>
        <taxon>Insecta</taxon>
        <taxon>Pterygota</taxon>
        <taxon>Neoptera</taxon>
        <taxon>Endopterygota</taxon>
        <taxon>Lepidoptera</taxon>
        <taxon>Glossata</taxon>
        <taxon>Ditrysia</taxon>
        <taxon>Papilionoidea</taxon>
        <taxon>Papilionidae</taxon>
        <taxon>Papilioninae</taxon>
        <taxon>Iphiclides</taxon>
    </lineage>
</organism>
<dbReference type="Proteomes" id="UP000837857">
    <property type="component" value="Chromosome 13"/>
</dbReference>
<keyword evidence="2" id="KW-1185">Reference proteome</keyword>
<feature type="non-terminal residue" evidence="1">
    <location>
        <position position="70"/>
    </location>
</feature>
<evidence type="ECO:0000313" key="1">
    <source>
        <dbReference type="EMBL" id="CAH2041281.1"/>
    </source>
</evidence>
<reference evidence="1" key="1">
    <citation type="submission" date="2022-03" db="EMBL/GenBank/DDBJ databases">
        <authorList>
            <person name="Martin H S."/>
        </authorList>
    </citation>
    <scope>NUCLEOTIDE SEQUENCE</scope>
</reference>